<dbReference type="OrthoDB" id="5974621at2759"/>
<evidence type="ECO:0000256" key="1">
    <source>
        <dbReference type="ARBA" id="ARBA00022737"/>
    </source>
</evidence>
<protein>
    <recommendedName>
        <fullName evidence="3">Nephrocystin 3-like N-terminal domain-containing protein</fullName>
    </recommendedName>
</protein>
<evidence type="ECO:0000313" key="5">
    <source>
        <dbReference type="Proteomes" id="UP000008493"/>
    </source>
</evidence>
<dbReference type="InterPro" id="IPR027417">
    <property type="entry name" value="P-loop_NTPase"/>
</dbReference>
<dbReference type="HOGENOM" id="CLU_000288_6_15_1"/>
<evidence type="ECO:0000256" key="2">
    <source>
        <dbReference type="SAM" id="MobiDB-lite"/>
    </source>
</evidence>
<evidence type="ECO:0000313" key="4">
    <source>
        <dbReference type="EMBL" id="EKM78066.1"/>
    </source>
</evidence>
<dbReference type="SUPFAM" id="SSF52540">
    <property type="entry name" value="P-loop containing nucleoside triphosphate hydrolases"/>
    <property type="match status" value="1"/>
</dbReference>
<keyword evidence="5" id="KW-1185">Reference proteome</keyword>
<dbReference type="PANTHER" id="PTHR10039:SF5">
    <property type="entry name" value="NACHT DOMAIN-CONTAINING PROTEIN"/>
    <property type="match status" value="1"/>
</dbReference>
<dbReference type="InParanoid" id="K5WRR7"/>
<dbReference type="OMA" id="RFAMEDE"/>
<feature type="region of interest" description="Disordered" evidence="2">
    <location>
        <begin position="1"/>
        <end position="77"/>
    </location>
</feature>
<gene>
    <name evidence="4" type="ORF">AGABI1DRAFT_129845</name>
</gene>
<feature type="domain" description="Nephrocystin 3-like N-terminal" evidence="3">
    <location>
        <begin position="251"/>
        <end position="400"/>
    </location>
</feature>
<dbReference type="GeneID" id="18827102"/>
<reference evidence="5" key="1">
    <citation type="journal article" date="2012" name="Proc. Natl. Acad. Sci. U.S.A.">
        <title>Genome sequence of the button mushroom Agaricus bisporus reveals mechanisms governing adaptation to a humic-rich ecological niche.</title>
        <authorList>
            <person name="Morin E."/>
            <person name="Kohler A."/>
            <person name="Baker A.R."/>
            <person name="Foulongne-Oriol M."/>
            <person name="Lombard V."/>
            <person name="Nagy L.G."/>
            <person name="Ohm R.A."/>
            <person name="Patyshakuliyeva A."/>
            <person name="Brun A."/>
            <person name="Aerts A.L."/>
            <person name="Bailey A.M."/>
            <person name="Billette C."/>
            <person name="Coutinho P.M."/>
            <person name="Deakin G."/>
            <person name="Doddapaneni H."/>
            <person name="Floudas D."/>
            <person name="Grimwood J."/>
            <person name="Hilden K."/>
            <person name="Kuees U."/>
            <person name="LaButti K.M."/>
            <person name="Lapidus A."/>
            <person name="Lindquist E.A."/>
            <person name="Lucas S.M."/>
            <person name="Murat C."/>
            <person name="Riley R.W."/>
            <person name="Salamov A.A."/>
            <person name="Schmutz J."/>
            <person name="Subramanian V."/>
            <person name="Woesten H.A.B."/>
            <person name="Xu J."/>
            <person name="Eastwood D.C."/>
            <person name="Foster G.D."/>
            <person name="Sonnenberg A.S."/>
            <person name="Cullen D."/>
            <person name="de Vries R.P."/>
            <person name="Lundell T."/>
            <person name="Hibbett D.S."/>
            <person name="Henrissat B."/>
            <person name="Burton K.S."/>
            <person name="Kerrigan R.W."/>
            <person name="Challen M.P."/>
            <person name="Grigoriev I.V."/>
            <person name="Martin F."/>
        </authorList>
    </citation>
    <scope>NUCLEOTIDE SEQUENCE [LARGE SCALE GENOMIC DNA]</scope>
    <source>
        <strain evidence="5">JB137-S8 / ATCC MYA-4627 / FGSC 10392</strain>
    </source>
</reference>
<sequence>MLISDSTLSSSPKRMSRQPPASPSSGHSPSDRHRPETSSGSTHPLTLAGHPPLPPFVNSPPNFPVQPSTSTHPSERGEYQNYSFDQLSTQLSELQFTQTSSHPHPHLTTSSSHPDSTRPHLVHALFGNNAVHDVQPSDNIYSMRGSIYQDYPIYQQPTYLQVPPAPRPTFSSHRQTYYGQGMFSGSHHFSLEGSTFIDNSITVDNFMKELLQATIIGAEFDSSDRDPPPRCHPGTRLAILQRCLDFIIQCRNEGKLRWIVGAAGVGKSAVMQIVAEKTPDDVIFASVFLSVNGRADGTKTIVTIAYQLAVKCELYRHFIRQEITKDPSLVRKSLSVHFQKFIVEPFIHRHLFDPPRQFLVLIDGLDECDSPRTQRELLALISDFCISNPTSPIAWVVASRPEPHITSFFDNVKVVSVYSKEEMAVDSEEACDDVQRYLRHELREIQFAYPTLLRKRQWPSELELTRIAAAAGGLFAYASTVVRYIDDSRYGDPATQLNDILVSIDAGPKDGASGTNGPLAQLDALYERILSKVPDKVMDNTRMLLLLRLGDDWSGEPFRVQCNLLGLTEDAAYGAIRHLHSIVKVSAPESADDELLEFFHKSFEDYLCDFKRSGFSDNVKADAQQLSARISLRIVQQVTDFDGAASETLKCGASGYLKGGPDICKTISLSWPGDERFAMEDEGLKLKLYTYAIDNIASNFEKTSFYSISCFQALTTRFAEYGSFFPFNLLREFAFNKLRPELAELGKVKRVPLWALDYAAIWGKIDFRFKSPICRTDVEISDPWNSSCDHEKEEVTGSQQKHWSTFYYRYAIMPRSPAPADVPRLDICGLKKAHFQCFSFYSSLCIQCNYCLRRLARHFVNNPDHVATVFIDSTEMCYVELSFVDPDDGVSEWRYQFLHSGLPTCIP</sequence>
<keyword evidence="1" id="KW-0677">Repeat</keyword>
<feature type="region of interest" description="Disordered" evidence="2">
    <location>
        <begin position="95"/>
        <end position="118"/>
    </location>
</feature>
<accession>K5WRR7</accession>
<dbReference type="Gene3D" id="3.40.50.300">
    <property type="entry name" value="P-loop containing nucleotide triphosphate hydrolases"/>
    <property type="match status" value="1"/>
</dbReference>
<feature type="compositionally biased region" description="Low complexity" evidence="2">
    <location>
        <begin position="99"/>
        <end position="114"/>
    </location>
</feature>
<feature type="compositionally biased region" description="Polar residues" evidence="2">
    <location>
        <begin position="1"/>
        <end position="13"/>
    </location>
</feature>
<dbReference type="Proteomes" id="UP000008493">
    <property type="component" value="Unassembled WGS sequence"/>
</dbReference>
<dbReference type="RefSeq" id="XP_007331412.1">
    <property type="nucleotide sequence ID" value="XM_007331350.1"/>
</dbReference>
<organism evidence="4 5">
    <name type="scientific">Agaricus bisporus var. burnettii (strain JB137-S8 / ATCC MYA-4627 / FGSC 10392)</name>
    <name type="common">White button mushroom</name>
    <dbReference type="NCBI Taxonomy" id="597362"/>
    <lineage>
        <taxon>Eukaryota</taxon>
        <taxon>Fungi</taxon>
        <taxon>Dikarya</taxon>
        <taxon>Basidiomycota</taxon>
        <taxon>Agaricomycotina</taxon>
        <taxon>Agaricomycetes</taxon>
        <taxon>Agaricomycetidae</taxon>
        <taxon>Agaricales</taxon>
        <taxon>Agaricineae</taxon>
        <taxon>Agaricaceae</taxon>
        <taxon>Agaricus</taxon>
    </lineage>
</organism>
<dbReference type="InterPro" id="IPR056884">
    <property type="entry name" value="NPHP3-like_N"/>
</dbReference>
<dbReference type="AlphaFoldDB" id="K5WRR7"/>
<feature type="compositionally biased region" description="Pro residues" evidence="2">
    <location>
        <begin position="51"/>
        <end position="64"/>
    </location>
</feature>
<dbReference type="PANTHER" id="PTHR10039">
    <property type="entry name" value="AMELOGENIN"/>
    <property type="match status" value="1"/>
</dbReference>
<name>K5WRR7_AGABU</name>
<dbReference type="Pfam" id="PF24883">
    <property type="entry name" value="NPHP3_N"/>
    <property type="match status" value="1"/>
</dbReference>
<dbReference type="KEGG" id="abp:AGABI1DRAFT129845"/>
<evidence type="ECO:0000259" key="3">
    <source>
        <dbReference type="Pfam" id="PF24883"/>
    </source>
</evidence>
<proteinExistence type="predicted"/>
<dbReference type="EMBL" id="JH971393">
    <property type="protein sequence ID" value="EKM78066.1"/>
    <property type="molecule type" value="Genomic_DNA"/>
</dbReference>